<dbReference type="PROSITE" id="PS51257">
    <property type="entry name" value="PROKAR_LIPOPROTEIN"/>
    <property type="match status" value="1"/>
</dbReference>
<name>A0A5B7EN73_PORTR</name>
<accession>A0A5B7EN73</accession>
<organism evidence="1 2">
    <name type="scientific">Portunus trituberculatus</name>
    <name type="common">Swimming crab</name>
    <name type="synonym">Neptunus trituberculatus</name>
    <dbReference type="NCBI Taxonomy" id="210409"/>
    <lineage>
        <taxon>Eukaryota</taxon>
        <taxon>Metazoa</taxon>
        <taxon>Ecdysozoa</taxon>
        <taxon>Arthropoda</taxon>
        <taxon>Crustacea</taxon>
        <taxon>Multicrustacea</taxon>
        <taxon>Malacostraca</taxon>
        <taxon>Eumalacostraca</taxon>
        <taxon>Eucarida</taxon>
        <taxon>Decapoda</taxon>
        <taxon>Pleocyemata</taxon>
        <taxon>Brachyura</taxon>
        <taxon>Eubrachyura</taxon>
        <taxon>Portunoidea</taxon>
        <taxon>Portunidae</taxon>
        <taxon>Portuninae</taxon>
        <taxon>Portunus</taxon>
    </lineage>
</organism>
<dbReference type="EMBL" id="VSRR010003150">
    <property type="protein sequence ID" value="MPC34875.1"/>
    <property type="molecule type" value="Genomic_DNA"/>
</dbReference>
<evidence type="ECO:0000313" key="2">
    <source>
        <dbReference type="Proteomes" id="UP000324222"/>
    </source>
</evidence>
<evidence type="ECO:0000313" key="1">
    <source>
        <dbReference type="EMBL" id="MPC34875.1"/>
    </source>
</evidence>
<reference evidence="1 2" key="1">
    <citation type="submission" date="2019-05" db="EMBL/GenBank/DDBJ databases">
        <title>Another draft genome of Portunus trituberculatus and its Hox gene families provides insights of decapod evolution.</title>
        <authorList>
            <person name="Jeong J.-H."/>
            <person name="Song I."/>
            <person name="Kim S."/>
            <person name="Choi T."/>
            <person name="Kim D."/>
            <person name="Ryu S."/>
            <person name="Kim W."/>
        </authorList>
    </citation>
    <scope>NUCLEOTIDE SEQUENCE [LARGE SCALE GENOMIC DNA]</scope>
    <source>
        <tissue evidence="1">Muscle</tissue>
    </source>
</reference>
<dbReference type="AlphaFoldDB" id="A0A5B7EN73"/>
<dbReference type="Proteomes" id="UP000324222">
    <property type="component" value="Unassembled WGS sequence"/>
</dbReference>
<keyword evidence="2" id="KW-1185">Reference proteome</keyword>
<protein>
    <submittedName>
        <fullName evidence="1">Uncharacterized protein</fullName>
    </submittedName>
</protein>
<proteinExistence type="predicted"/>
<gene>
    <name evidence="1" type="ORF">E2C01_028278</name>
</gene>
<comment type="caution">
    <text evidence="1">The sequence shown here is derived from an EMBL/GenBank/DDBJ whole genome shotgun (WGS) entry which is preliminary data.</text>
</comment>
<sequence>MALGRLKKRRYFIQGIVGGACWVTDVEDLQGQHHHLPSCCLLVHREEPGSLVCGSVHLYQIRKIKDMFCA</sequence>